<proteinExistence type="predicted"/>
<dbReference type="AlphaFoldDB" id="A0A4R1R5P6"/>
<sequence>MKKQHSVPIPPAAQQVLKAARPAKDDPEGSYTGMPAIPGEMPQQDADDL</sequence>
<accession>A0A4R1R5P6</accession>
<dbReference type="EMBL" id="SLUM01000003">
    <property type="protein sequence ID" value="TCL60790.1"/>
    <property type="molecule type" value="Genomic_DNA"/>
</dbReference>
<name>A0A4R1R5P6_9FIRM</name>
<gene>
    <name evidence="2" type="ORF">EDD77_103113</name>
</gene>
<evidence type="ECO:0000313" key="2">
    <source>
        <dbReference type="EMBL" id="TCL60790.1"/>
    </source>
</evidence>
<evidence type="ECO:0000313" key="3">
    <source>
        <dbReference type="Proteomes" id="UP000295184"/>
    </source>
</evidence>
<dbReference type="RefSeq" id="WP_156417367.1">
    <property type="nucleotide sequence ID" value="NZ_CABKVM010000011.1"/>
</dbReference>
<evidence type="ECO:0000256" key="1">
    <source>
        <dbReference type="SAM" id="MobiDB-lite"/>
    </source>
</evidence>
<reference evidence="2 3" key="1">
    <citation type="submission" date="2019-03" db="EMBL/GenBank/DDBJ databases">
        <title>Genomic Encyclopedia of Type Strains, Phase IV (KMG-IV): sequencing the most valuable type-strain genomes for metagenomic binning, comparative biology and taxonomic classification.</title>
        <authorList>
            <person name="Goeker M."/>
        </authorList>
    </citation>
    <scope>NUCLEOTIDE SEQUENCE [LARGE SCALE GENOMIC DNA]</scope>
    <source>
        <strain evidence="2 3">DSM 100451</strain>
    </source>
</reference>
<dbReference type="Proteomes" id="UP000295184">
    <property type="component" value="Unassembled WGS sequence"/>
</dbReference>
<dbReference type="GeneID" id="97381670"/>
<feature type="region of interest" description="Disordered" evidence="1">
    <location>
        <begin position="1"/>
        <end position="49"/>
    </location>
</feature>
<comment type="caution">
    <text evidence="2">The sequence shown here is derived from an EMBL/GenBank/DDBJ whole genome shotgun (WGS) entry which is preliminary data.</text>
</comment>
<protein>
    <submittedName>
        <fullName evidence="2">Uncharacterized protein</fullName>
    </submittedName>
</protein>
<dbReference type="OrthoDB" id="1862552at2"/>
<organism evidence="2 3">
    <name type="scientific">Allofournierella massiliensis</name>
    <dbReference type="NCBI Taxonomy" id="1650663"/>
    <lineage>
        <taxon>Bacteria</taxon>
        <taxon>Bacillati</taxon>
        <taxon>Bacillota</taxon>
        <taxon>Clostridia</taxon>
        <taxon>Eubacteriales</taxon>
        <taxon>Oscillospiraceae</taxon>
        <taxon>Allofournierella</taxon>
    </lineage>
</organism>